<dbReference type="Proteomes" id="UP001595904">
    <property type="component" value="Unassembled WGS sequence"/>
</dbReference>
<proteinExistence type="predicted"/>
<protein>
    <recommendedName>
        <fullName evidence="4">Gliding motility-associated protein GldM</fullName>
    </recommendedName>
</protein>
<dbReference type="RefSeq" id="WP_380594561.1">
    <property type="nucleotide sequence ID" value="NZ_JBHSDU010000001.1"/>
</dbReference>
<feature type="signal peptide" evidence="1">
    <location>
        <begin position="1"/>
        <end position="22"/>
    </location>
</feature>
<evidence type="ECO:0000256" key="1">
    <source>
        <dbReference type="SAM" id="SignalP"/>
    </source>
</evidence>
<sequence>MKFRSLFAALAILIFCAGDATAQGVATVAAVRQALVDAIERLDTALSNQTGNVKSIGEGLTGNARSLLADFDSRLGQKLQYTFEKLDDQEKKLFADARAVVAQMNQAANDVVDRVGETAKMSLAEADILAYNSLYGLPCRSQVPRVIYVKPERVAANDVREVTLRGNFLAIGAEPAILVESIAVKPLARSDNEIRIPLPAGVFANLTAEHSISVALTPRQRVRTNLWVTCWDSEKDGRPLSAAVRVVPTTEVTVTASIAANVEVPTTYDIPYNWTEHNDDCNANYNVTKEFKVPDDSRLLGYSAPGVSCSRCGSGVNGTRQTSDKSIVVDAHFQACGTDCVNLLVGKICNCKGSGCLAYSGALHAEKYAPTVTPPHTEQQKTKGIRQRSFLFKYEPPLPTGARNLRWSYEVIVEKIIGNSVEKHILSDTNPTSGVMTSRIGTDGKLMVDIGAL</sequence>
<evidence type="ECO:0000313" key="3">
    <source>
        <dbReference type="Proteomes" id="UP001595904"/>
    </source>
</evidence>
<reference evidence="3" key="1">
    <citation type="journal article" date="2019" name="Int. J. Syst. Evol. Microbiol.">
        <title>The Global Catalogue of Microorganisms (GCM) 10K type strain sequencing project: providing services to taxonomists for standard genome sequencing and annotation.</title>
        <authorList>
            <consortium name="The Broad Institute Genomics Platform"/>
            <consortium name="The Broad Institute Genome Sequencing Center for Infectious Disease"/>
            <person name="Wu L."/>
            <person name="Ma J."/>
        </authorList>
    </citation>
    <scope>NUCLEOTIDE SEQUENCE [LARGE SCALE GENOMIC DNA]</scope>
    <source>
        <strain evidence="3">CGMCC 1.10759</strain>
    </source>
</reference>
<gene>
    <name evidence="2" type="ORF">ACFPN2_02295</name>
</gene>
<keyword evidence="1" id="KW-0732">Signal</keyword>
<evidence type="ECO:0000313" key="2">
    <source>
        <dbReference type="EMBL" id="MFC4307900.1"/>
    </source>
</evidence>
<feature type="chain" id="PRO_5046752554" description="Gliding motility-associated protein GldM" evidence="1">
    <location>
        <begin position="23"/>
        <end position="453"/>
    </location>
</feature>
<evidence type="ECO:0008006" key="4">
    <source>
        <dbReference type="Google" id="ProtNLM"/>
    </source>
</evidence>
<organism evidence="2 3">
    <name type="scientific">Steroidobacter flavus</name>
    <dbReference type="NCBI Taxonomy" id="1842136"/>
    <lineage>
        <taxon>Bacteria</taxon>
        <taxon>Pseudomonadati</taxon>
        <taxon>Pseudomonadota</taxon>
        <taxon>Gammaproteobacteria</taxon>
        <taxon>Steroidobacterales</taxon>
        <taxon>Steroidobacteraceae</taxon>
        <taxon>Steroidobacter</taxon>
    </lineage>
</organism>
<keyword evidence="3" id="KW-1185">Reference proteome</keyword>
<comment type="caution">
    <text evidence="2">The sequence shown here is derived from an EMBL/GenBank/DDBJ whole genome shotgun (WGS) entry which is preliminary data.</text>
</comment>
<accession>A0ABV8SKN7</accession>
<dbReference type="EMBL" id="JBHSDU010000001">
    <property type="protein sequence ID" value="MFC4307900.1"/>
    <property type="molecule type" value="Genomic_DNA"/>
</dbReference>
<name>A0ABV8SKN7_9GAMM</name>